<gene>
    <name evidence="1" type="ORF">UFOPK3339_00542</name>
</gene>
<reference evidence="1" key="1">
    <citation type="submission" date="2020-05" db="EMBL/GenBank/DDBJ databases">
        <authorList>
            <person name="Chiriac C."/>
            <person name="Salcher M."/>
            <person name="Ghai R."/>
            <person name="Kavagutti S V."/>
        </authorList>
    </citation>
    <scope>NUCLEOTIDE SEQUENCE</scope>
</reference>
<sequence>MLLGLRVRDGIAIDGLRPTGRTAVAGLIADGLVEGTEAIAGRLVLTTRGRLLADFVVRTILAD</sequence>
<dbReference type="EMBL" id="CAFBLF010000065">
    <property type="protein sequence ID" value="CAB4863894.1"/>
    <property type="molecule type" value="Genomic_DNA"/>
</dbReference>
<dbReference type="AlphaFoldDB" id="A0A6J7D4H4"/>
<proteinExistence type="predicted"/>
<name>A0A6J7D4H4_9ZZZZ</name>
<organism evidence="1">
    <name type="scientific">freshwater metagenome</name>
    <dbReference type="NCBI Taxonomy" id="449393"/>
    <lineage>
        <taxon>unclassified sequences</taxon>
        <taxon>metagenomes</taxon>
        <taxon>ecological metagenomes</taxon>
    </lineage>
</organism>
<evidence type="ECO:0000313" key="1">
    <source>
        <dbReference type="EMBL" id="CAB4863894.1"/>
    </source>
</evidence>
<accession>A0A6J7D4H4</accession>
<protein>
    <submittedName>
        <fullName evidence="1">Unannotated protein</fullName>
    </submittedName>
</protein>